<evidence type="ECO:0000259" key="6">
    <source>
        <dbReference type="PROSITE" id="PS50111"/>
    </source>
</evidence>
<accession>A0ABQ0A0P2</accession>
<name>A0ABQ0A0P2_9GAMM</name>
<evidence type="ECO:0000313" key="8">
    <source>
        <dbReference type="EMBL" id="GAA6145966.1"/>
    </source>
</evidence>
<dbReference type="CDD" id="cd11386">
    <property type="entry name" value="MCP_signal"/>
    <property type="match status" value="1"/>
</dbReference>
<evidence type="ECO:0000259" key="7">
    <source>
        <dbReference type="PROSITE" id="PS50885"/>
    </source>
</evidence>
<reference evidence="8 9" key="1">
    <citation type="submission" date="2024-04" db="EMBL/GenBank/DDBJ databases">
        <title>Draft genome sequence of Thalassolituus maritimus NBRC 116585.</title>
        <authorList>
            <person name="Miyakawa T."/>
            <person name="Kusuya Y."/>
            <person name="Miura T."/>
        </authorList>
    </citation>
    <scope>NUCLEOTIDE SEQUENCE [LARGE SCALE GENOMIC DNA]</scope>
    <source>
        <strain evidence="8 9">5NW40-0001</strain>
    </source>
</reference>
<dbReference type="Gene3D" id="1.10.287.950">
    <property type="entry name" value="Methyl-accepting chemotaxis protein"/>
    <property type="match status" value="1"/>
</dbReference>
<dbReference type="Proteomes" id="UP001481413">
    <property type="component" value="Unassembled WGS sequence"/>
</dbReference>
<proteinExistence type="inferred from homology"/>
<dbReference type="InterPro" id="IPR003660">
    <property type="entry name" value="HAMP_dom"/>
</dbReference>
<dbReference type="InterPro" id="IPR004089">
    <property type="entry name" value="MCPsignal_dom"/>
</dbReference>
<keyword evidence="5" id="KW-1133">Transmembrane helix</keyword>
<keyword evidence="5" id="KW-0472">Membrane</keyword>
<feature type="transmembrane region" description="Helical" evidence="5">
    <location>
        <begin position="315"/>
        <end position="334"/>
    </location>
</feature>
<evidence type="ECO:0000256" key="3">
    <source>
        <dbReference type="ARBA" id="ARBA00029447"/>
    </source>
</evidence>
<dbReference type="SUPFAM" id="SSF58104">
    <property type="entry name" value="Methyl-accepting chemotaxis protein (MCP) signaling domain"/>
    <property type="match status" value="1"/>
</dbReference>
<dbReference type="Pfam" id="PF00015">
    <property type="entry name" value="MCPsignal"/>
    <property type="match status" value="1"/>
</dbReference>
<feature type="transmembrane region" description="Helical" evidence="5">
    <location>
        <begin position="20"/>
        <end position="40"/>
    </location>
</feature>
<organism evidence="8 9">
    <name type="scientific">Thalassolituus maritimus</name>
    <dbReference type="NCBI Taxonomy" id="484498"/>
    <lineage>
        <taxon>Bacteria</taxon>
        <taxon>Pseudomonadati</taxon>
        <taxon>Pseudomonadota</taxon>
        <taxon>Gammaproteobacteria</taxon>
        <taxon>Oceanospirillales</taxon>
        <taxon>Oceanospirillaceae</taxon>
        <taxon>Thalassolituus</taxon>
    </lineage>
</organism>
<keyword evidence="5" id="KW-0812">Transmembrane</keyword>
<dbReference type="PANTHER" id="PTHR32089">
    <property type="entry name" value="METHYL-ACCEPTING CHEMOTAXIS PROTEIN MCPB"/>
    <property type="match status" value="1"/>
</dbReference>
<dbReference type="EMBL" id="BAABWH010000005">
    <property type="protein sequence ID" value="GAA6145966.1"/>
    <property type="molecule type" value="Genomic_DNA"/>
</dbReference>
<evidence type="ECO:0000256" key="1">
    <source>
        <dbReference type="ARBA" id="ARBA00004370"/>
    </source>
</evidence>
<dbReference type="Pfam" id="PF00672">
    <property type="entry name" value="HAMP"/>
    <property type="match status" value="1"/>
</dbReference>
<dbReference type="PANTHER" id="PTHR32089:SF112">
    <property type="entry name" value="LYSOZYME-LIKE PROTEIN-RELATED"/>
    <property type="match status" value="1"/>
</dbReference>
<dbReference type="SMART" id="SM00283">
    <property type="entry name" value="MA"/>
    <property type="match status" value="1"/>
</dbReference>
<evidence type="ECO:0000256" key="4">
    <source>
        <dbReference type="PROSITE-ProRule" id="PRU00284"/>
    </source>
</evidence>
<keyword evidence="9" id="KW-1185">Reference proteome</keyword>
<dbReference type="PROSITE" id="PS50111">
    <property type="entry name" value="CHEMOTAXIS_TRANSDUC_2"/>
    <property type="match status" value="1"/>
</dbReference>
<evidence type="ECO:0000256" key="5">
    <source>
        <dbReference type="SAM" id="Phobius"/>
    </source>
</evidence>
<evidence type="ECO:0000256" key="2">
    <source>
        <dbReference type="ARBA" id="ARBA00023224"/>
    </source>
</evidence>
<protein>
    <submittedName>
        <fullName evidence="8">Methyl-accepting chemotaxis protein</fullName>
    </submittedName>
</protein>
<comment type="similarity">
    <text evidence="3">Belongs to the methyl-accepting chemotaxis (MCP) protein family.</text>
</comment>
<gene>
    <name evidence="8" type="ORF">NBRC116585_20840</name>
</gene>
<evidence type="ECO:0000313" key="9">
    <source>
        <dbReference type="Proteomes" id="UP001481413"/>
    </source>
</evidence>
<feature type="domain" description="Methyl-accepting transducer" evidence="6">
    <location>
        <begin position="388"/>
        <end position="631"/>
    </location>
</feature>
<dbReference type="SMART" id="SM00304">
    <property type="entry name" value="HAMP"/>
    <property type="match status" value="1"/>
</dbReference>
<feature type="domain" description="HAMP" evidence="7">
    <location>
        <begin position="338"/>
        <end position="390"/>
    </location>
</feature>
<dbReference type="CDD" id="cd06225">
    <property type="entry name" value="HAMP"/>
    <property type="match status" value="1"/>
</dbReference>
<comment type="subcellular location">
    <subcellularLocation>
        <location evidence="1">Membrane</location>
    </subcellularLocation>
</comment>
<dbReference type="PROSITE" id="PS50885">
    <property type="entry name" value="HAMP"/>
    <property type="match status" value="1"/>
</dbReference>
<comment type="caution">
    <text evidence="8">The sequence shown here is derived from an EMBL/GenBank/DDBJ whole genome shotgun (WGS) entry which is preliminary data.</text>
</comment>
<sequence>MLPGIKFMGRLSYASKFSLISFLFLVPLVILSGQVFLAAFDSMKKTEKEIKAVQSVESLLSFARELEITRDISAAAVIQSDPALKDEATRLIGQLPGKTNTLLASLSDDTLITAIEEWRAQYLKNFSIVGEQRQPAFLDQFNFFQTNIDEIYLTARQYAQSSGLTLDSDDTIQRLTSTLLVDLPAIERAAGLGHSAGIYAFAEQYLQSSTYDLMNLIYDEILAAEQSTELVMANAEVTGDGTLSGNASSVLAFLEDLRMTLDEEIIMAASIERSWQDFHQYYKESSSAFTELRGNAFPLLQTRLNDRLSAQTSRVFTLVTVLLVTLSIIVYLYLSFFMSVRATIKNFTRTAGVIAEGDFTQHIEVVGNDEMGQLRDAFNQMIDNIRQTLSAVKASASEVGKNVSDVESIADRSRQAVAVQLSRTNEVSTTIEEVAESAADVSRLAEEAELAARSGQGKSDEAGKVVTRVMGEVGRLSDEMENSMAAVNRLADNSSSISSILETIKGIAEQTNLLALNAAIEAARAGEQGRGFAVVADEVRTLASRTQGSAQEIETLISDVQDNIVKAVDTMRVNRDMVDATVKNSVQVSDTLAEIQQSMGDIQQRTDRIAGTAGQQSEAASRLRTNLSEIRSSGEETSRNAEGTVQAVAKARSIAEALGSNVGQFKVN</sequence>
<keyword evidence="2 4" id="KW-0807">Transducer</keyword>